<keyword evidence="4" id="KW-1185">Reference proteome</keyword>
<feature type="signal peptide" evidence="1">
    <location>
        <begin position="1"/>
        <end position="23"/>
    </location>
</feature>
<dbReference type="PANTHER" id="PTHR10963:SF24">
    <property type="entry name" value="GLYCOSIDASE C21B10.07-RELATED"/>
    <property type="match status" value="1"/>
</dbReference>
<protein>
    <recommendedName>
        <fullName evidence="2">GH16 domain-containing protein</fullName>
    </recommendedName>
</protein>
<dbReference type="OrthoDB" id="192832at2759"/>
<name>A0A194V6N5_CYTMA</name>
<dbReference type="AlphaFoldDB" id="A0A194V6N5"/>
<sequence>MAPSSFIKLGLAFAIASAGQVAAESYTLTDEYTADNFFDKFDFFVSSSSNTDPTHGYVNYRAQADAESLGLISSSNGKIYIGPDSNQTYSPTGSGRDSVRIMSKAKYNQGLMIAKFSHMPVQSCGSWPAFWSYGSPWLSSGEIDYYEGWNDLGSNVMALHTNKTIAGECLLTTTGVSAKVTTQDCDDEKVDTAINQYVGTGCGVSDTAGVWSSTTGATFAMQWADDAIKIWNWLPGSVPADITAGTPDPDTNSASWGEPQLLVEEDSCDLSKAFSNQQLVFNIDFCGDTAGNSVLWANTCSAKGDSCVDYVASNPSAFAETYFMIDGIEFYELGAGSSSVSVSASASIAAATSAAITSTTSSAETTSGLLAGTGSVLETTLGVSATIVATPVSSAVAASTHSHTTSYITGTSTAVNEAGETTVVVVVDTTICPVTAAEASESSSVLAAASTPVPAQTTATSETSAVATTTPAASVPVLASSAVSTSVITEASTSTATQMTTSTIFATHTSTIASCAAGASGCVVGGETTVIVALSTTICPVTAAEASSQISNATIIGSASRSVPAVVTSTATSSSIAIASPSNAVPEAAESSTVRSVSKASSRTAAAYTSVPPLAAQSTGAKPTTISKVTKSIAVSQTAQATETSYSASASSSSETALIMATGTPTPEASVTYGDSTETLSVASATYTYPVGNNGTTTGATSSTSVAATAASETSSCSGIDCIVVSNSGSKNSFGVGGVALGLMAGAMFLL</sequence>
<dbReference type="PANTHER" id="PTHR10963">
    <property type="entry name" value="GLYCOSYL HYDROLASE-RELATED"/>
    <property type="match status" value="1"/>
</dbReference>
<evidence type="ECO:0000313" key="4">
    <source>
        <dbReference type="Proteomes" id="UP000078576"/>
    </source>
</evidence>
<dbReference type="InterPro" id="IPR000757">
    <property type="entry name" value="Beta-glucanase-like"/>
</dbReference>
<dbReference type="InterPro" id="IPR050546">
    <property type="entry name" value="Glycosyl_Hydrlase_16"/>
</dbReference>
<evidence type="ECO:0000313" key="3">
    <source>
        <dbReference type="EMBL" id="KUI59496.1"/>
    </source>
</evidence>
<dbReference type="GO" id="GO:0009251">
    <property type="term" value="P:glucan catabolic process"/>
    <property type="evidence" value="ECO:0007669"/>
    <property type="project" value="TreeGrafter"/>
</dbReference>
<gene>
    <name evidence="3" type="ORF">VP1G_06722</name>
</gene>
<accession>A0A194V6N5</accession>
<evidence type="ECO:0000259" key="2">
    <source>
        <dbReference type="PROSITE" id="PS51762"/>
    </source>
</evidence>
<keyword evidence="1" id="KW-0732">Signal</keyword>
<evidence type="ECO:0000256" key="1">
    <source>
        <dbReference type="SAM" id="SignalP"/>
    </source>
</evidence>
<dbReference type="InterPro" id="IPR013320">
    <property type="entry name" value="ConA-like_dom_sf"/>
</dbReference>
<organism evidence="3 4">
    <name type="scientific">Cytospora mali</name>
    <name type="common">Apple Valsa canker fungus</name>
    <name type="synonym">Valsa mali</name>
    <dbReference type="NCBI Taxonomy" id="578113"/>
    <lineage>
        <taxon>Eukaryota</taxon>
        <taxon>Fungi</taxon>
        <taxon>Dikarya</taxon>
        <taxon>Ascomycota</taxon>
        <taxon>Pezizomycotina</taxon>
        <taxon>Sordariomycetes</taxon>
        <taxon>Sordariomycetidae</taxon>
        <taxon>Diaporthales</taxon>
        <taxon>Cytosporaceae</taxon>
        <taxon>Cytospora</taxon>
    </lineage>
</organism>
<feature type="chain" id="PRO_5008266210" description="GH16 domain-containing protein" evidence="1">
    <location>
        <begin position="24"/>
        <end position="751"/>
    </location>
</feature>
<dbReference type="EMBL" id="KN714731">
    <property type="protein sequence ID" value="KUI59496.1"/>
    <property type="molecule type" value="Genomic_DNA"/>
</dbReference>
<feature type="domain" description="GH16" evidence="2">
    <location>
        <begin position="23"/>
        <end position="265"/>
    </location>
</feature>
<dbReference type="Gene3D" id="2.60.120.200">
    <property type="match status" value="1"/>
</dbReference>
<dbReference type="SUPFAM" id="SSF49899">
    <property type="entry name" value="Concanavalin A-like lectins/glucanases"/>
    <property type="match status" value="1"/>
</dbReference>
<dbReference type="Pfam" id="PF26113">
    <property type="entry name" value="GH16_XgeA"/>
    <property type="match status" value="1"/>
</dbReference>
<dbReference type="Proteomes" id="UP000078576">
    <property type="component" value="Unassembled WGS sequence"/>
</dbReference>
<proteinExistence type="predicted"/>
<dbReference type="GO" id="GO:0004553">
    <property type="term" value="F:hydrolase activity, hydrolyzing O-glycosyl compounds"/>
    <property type="evidence" value="ECO:0007669"/>
    <property type="project" value="InterPro"/>
</dbReference>
<dbReference type="STRING" id="694573.A0A194V6N5"/>
<reference evidence="4" key="1">
    <citation type="submission" date="2014-12" db="EMBL/GenBank/DDBJ databases">
        <title>Genome Sequence of Valsa Canker Pathogens Uncovers a Specific Adaption of Colonization on Woody Bark.</title>
        <authorList>
            <person name="Yin Z."/>
            <person name="Liu H."/>
            <person name="Gao X."/>
            <person name="Li Z."/>
            <person name="Song N."/>
            <person name="Ke X."/>
            <person name="Dai Q."/>
            <person name="Wu Y."/>
            <person name="Sun Y."/>
            <person name="Xu J.-R."/>
            <person name="Kang Z.K."/>
            <person name="Wang L."/>
            <person name="Huang L."/>
        </authorList>
    </citation>
    <scope>NUCLEOTIDE SEQUENCE [LARGE SCALE GENOMIC DNA]</scope>
    <source>
        <strain evidence="4">SXYL134</strain>
    </source>
</reference>
<dbReference type="PROSITE" id="PS51762">
    <property type="entry name" value="GH16_2"/>
    <property type="match status" value="1"/>
</dbReference>